<dbReference type="PANTHER" id="PTHR46268">
    <property type="entry name" value="STRESS RESPONSE PROTEIN NHAX"/>
    <property type="match status" value="1"/>
</dbReference>
<comment type="caution">
    <text evidence="3">The sequence shown here is derived from an EMBL/GenBank/DDBJ whole genome shotgun (WGS) entry which is preliminary data.</text>
</comment>
<dbReference type="PRINTS" id="PR01438">
    <property type="entry name" value="UNVRSLSTRESS"/>
</dbReference>
<evidence type="ECO:0000256" key="1">
    <source>
        <dbReference type="ARBA" id="ARBA00008791"/>
    </source>
</evidence>
<dbReference type="InterPro" id="IPR006016">
    <property type="entry name" value="UspA"/>
</dbReference>
<reference evidence="3 4" key="1">
    <citation type="submission" date="2019-04" db="EMBL/GenBank/DDBJ databases">
        <authorList>
            <person name="Feng G."/>
            <person name="Zhang J."/>
            <person name="Zhu H."/>
        </authorList>
    </citation>
    <scope>NUCLEOTIDE SEQUENCE [LARGE SCALE GENOMIC DNA]</scope>
    <source>
        <strain evidence="3 4">JCM 31653</strain>
    </source>
</reference>
<protein>
    <submittedName>
        <fullName evidence="3">Universal stress protein</fullName>
    </submittedName>
</protein>
<accession>A0A4Z0Q331</accession>
<keyword evidence="4" id="KW-1185">Reference proteome</keyword>
<name>A0A4Z0Q331_9BACT</name>
<dbReference type="Proteomes" id="UP000297549">
    <property type="component" value="Unassembled WGS sequence"/>
</dbReference>
<dbReference type="PANTHER" id="PTHR46268:SF6">
    <property type="entry name" value="UNIVERSAL STRESS PROTEIN UP12"/>
    <property type="match status" value="1"/>
</dbReference>
<dbReference type="Gene3D" id="3.40.50.620">
    <property type="entry name" value="HUPs"/>
    <property type="match status" value="2"/>
</dbReference>
<evidence type="ECO:0000259" key="2">
    <source>
        <dbReference type="Pfam" id="PF00582"/>
    </source>
</evidence>
<evidence type="ECO:0000313" key="4">
    <source>
        <dbReference type="Proteomes" id="UP000297549"/>
    </source>
</evidence>
<organism evidence="3 4">
    <name type="scientific">Hymenobacter aquaticus</name>
    <dbReference type="NCBI Taxonomy" id="1867101"/>
    <lineage>
        <taxon>Bacteria</taxon>
        <taxon>Pseudomonadati</taxon>
        <taxon>Bacteroidota</taxon>
        <taxon>Cytophagia</taxon>
        <taxon>Cytophagales</taxon>
        <taxon>Hymenobacteraceae</taxon>
        <taxon>Hymenobacter</taxon>
    </lineage>
</organism>
<dbReference type="EMBL" id="SRLC01000001">
    <property type="protein sequence ID" value="TGE23886.1"/>
    <property type="molecule type" value="Genomic_DNA"/>
</dbReference>
<dbReference type="RefSeq" id="WP_135460912.1">
    <property type="nucleotide sequence ID" value="NZ_SRLC01000001.1"/>
</dbReference>
<comment type="similarity">
    <text evidence="1">Belongs to the universal stress protein A family.</text>
</comment>
<proteinExistence type="inferred from homology"/>
<gene>
    <name evidence="3" type="ORF">E5K00_01335</name>
</gene>
<dbReference type="SUPFAM" id="SSF52402">
    <property type="entry name" value="Adenine nucleotide alpha hydrolases-like"/>
    <property type="match status" value="2"/>
</dbReference>
<feature type="domain" description="UspA" evidence="2">
    <location>
        <begin position="216"/>
        <end position="272"/>
    </location>
</feature>
<dbReference type="InterPro" id="IPR014729">
    <property type="entry name" value="Rossmann-like_a/b/a_fold"/>
</dbReference>
<evidence type="ECO:0000313" key="3">
    <source>
        <dbReference type="EMBL" id="TGE23886.1"/>
    </source>
</evidence>
<dbReference type="Pfam" id="PF00582">
    <property type="entry name" value="Usp"/>
    <property type="match status" value="2"/>
</dbReference>
<feature type="domain" description="UspA" evidence="2">
    <location>
        <begin position="1"/>
        <end position="137"/>
    </location>
</feature>
<dbReference type="InterPro" id="IPR006015">
    <property type="entry name" value="Universal_stress_UspA"/>
</dbReference>
<sequence>MNSSLVVLTDFSAAAERARRYAATLAAALPAELHLVHVYSPEPVPLDFGLTLPVPDTQYRQRTSQRLDQLAAALPVPATAEVFDTSWDLAVSQAVEKYRPQLLVAGLTTTDGLLDDWLSNRVLAVPQRVDCPVLLVPEHLPASGLRPPRQLALALEDRPFRLTPGATALAPLLDALGPDIVAVTVLDAHERAGGWDGLRAAQTSGLAAAMPRCGLHKVLGQQAGSGILQGVDELEADVLALLDQGHGWLHKLFTGSVTGYVARHTPVPLLLLPAQRADTPA</sequence>
<dbReference type="OrthoDB" id="878074at2"/>
<dbReference type="AlphaFoldDB" id="A0A4Z0Q331"/>